<dbReference type="CDD" id="cd10527">
    <property type="entry name" value="SET_LSMT"/>
    <property type="match status" value="1"/>
</dbReference>
<dbReference type="PANTHER" id="PTHR13271">
    <property type="entry name" value="UNCHARACTERIZED PUTATIVE METHYLTRANSFERASE"/>
    <property type="match status" value="1"/>
</dbReference>
<feature type="domain" description="SET" evidence="2">
    <location>
        <begin position="43"/>
        <end position="236"/>
    </location>
</feature>
<name>A0ABD3PUN9_9STRA</name>
<evidence type="ECO:0000313" key="4">
    <source>
        <dbReference type="Proteomes" id="UP001516023"/>
    </source>
</evidence>
<dbReference type="Gene3D" id="3.90.1410.10">
    <property type="entry name" value="set domain protein methyltransferase, domain 1"/>
    <property type="match status" value="1"/>
</dbReference>
<reference evidence="3 4" key="1">
    <citation type="journal article" date="2020" name="G3 (Bethesda)">
        <title>Improved Reference Genome for Cyclotella cryptica CCMP332, a Model for Cell Wall Morphogenesis, Salinity Adaptation, and Lipid Production in Diatoms (Bacillariophyta).</title>
        <authorList>
            <person name="Roberts W.R."/>
            <person name="Downey K.M."/>
            <person name="Ruck E.C."/>
            <person name="Traller J.C."/>
            <person name="Alverson A.J."/>
        </authorList>
    </citation>
    <scope>NUCLEOTIDE SEQUENCE [LARGE SCALE GENOMIC DNA]</scope>
    <source>
        <strain evidence="3 4">CCMP332</strain>
    </source>
</reference>
<dbReference type="PANTHER" id="PTHR13271:SF143">
    <property type="entry name" value="SET DOMAIN-CONTAINING PROTEIN"/>
    <property type="match status" value="1"/>
</dbReference>
<evidence type="ECO:0000313" key="3">
    <source>
        <dbReference type="EMBL" id="KAL3791598.1"/>
    </source>
</evidence>
<keyword evidence="1" id="KW-0732">Signal</keyword>
<dbReference type="Pfam" id="PF00856">
    <property type="entry name" value="SET"/>
    <property type="match status" value="1"/>
</dbReference>
<feature type="chain" id="PRO_5044862852" description="SET domain-containing protein" evidence="1">
    <location>
        <begin position="20"/>
        <end position="392"/>
    </location>
</feature>
<dbReference type="InterPro" id="IPR046341">
    <property type="entry name" value="SET_dom_sf"/>
</dbReference>
<dbReference type="EMBL" id="JABMIG020000112">
    <property type="protein sequence ID" value="KAL3791598.1"/>
    <property type="molecule type" value="Genomic_DNA"/>
</dbReference>
<protein>
    <recommendedName>
        <fullName evidence="2">SET domain-containing protein</fullName>
    </recommendedName>
</protein>
<dbReference type="AlphaFoldDB" id="A0ABD3PUN9"/>
<sequence>MKLPGMIATLFLIATVVRASGDPEIFIANLIEWLRANGAYINENVAVKRSIEGDLSSPLGLVAIADINAEETICYIPPHLIIQPGEDSTKDSDCSTIQETFEMLNAKEPNPYAQYLLSQLPRYTPEFWSEAGRSLLKEMLHDFLPPVYIDATLNELKSYCNGDIDNPMYLHAAMLVKSRADYNYLVPFYDMTNHHNRKLNMKHVFDPYKEKINETGYAIATARAIKSGEQLYISYNRCNICTDYYDWFGTAEIFLSFGFVEQYPQRWLFDLSRIKFDLDIDNTTGSEVVTFLVPPSKKGIDMLRRELERLDTFSEHRTMNTGVIPDNEWSLLWDYYDALHNALSRAVESDAPRSDDVWSLGDDWWVRDGTMHGSSVEEHFVRRSQLDDDNEL</sequence>
<proteinExistence type="predicted"/>
<dbReference type="PROSITE" id="PS50280">
    <property type="entry name" value="SET"/>
    <property type="match status" value="1"/>
</dbReference>
<comment type="caution">
    <text evidence="3">The sequence shown here is derived from an EMBL/GenBank/DDBJ whole genome shotgun (WGS) entry which is preliminary data.</text>
</comment>
<gene>
    <name evidence="3" type="ORF">HJC23_012188</name>
</gene>
<accession>A0ABD3PUN9</accession>
<dbReference type="SUPFAM" id="SSF82199">
    <property type="entry name" value="SET domain"/>
    <property type="match status" value="1"/>
</dbReference>
<dbReference type="Proteomes" id="UP001516023">
    <property type="component" value="Unassembled WGS sequence"/>
</dbReference>
<organism evidence="3 4">
    <name type="scientific">Cyclotella cryptica</name>
    <dbReference type="NCBI Taxonomy" id="29204"/>
    <lineage>
        <taxon>Eukaryota</taxon>
        <taxon>Sar</taxon>
        <taxon>Stramenopiles</taxon>
        <taxon>Ochrophyta</taxon>
        <taxon>Bacillariophyta</taxon>
        <taxon>Coscinodiscophyceae</taxon>
        <taxon>Thalassiosirophycidae</taxon>
        <taxon>Stephanodiscales</taxon>
        <taxon>Stephanodiscaceae</taxon>
        <taxon>Cyclotella</taxon>
    </lineage>
</organism>
<evidence type="ECO:0000256" key="1">
    <source>
        <dbReference type="SAM" id="SignalP"/>
    </source>
</evidence>
<feature type="signal peptide" evidence="1">
    <location>
        <begin position="1"/>
        <end position="19"/>
    </location>
</feature>
<dbReference type="InterPro" id="IPR050600">
    <property type="entry name" value="SETD3_SETD6_MTase"/>
</dbReference>
<dbReference type="InterPro" id="IPR001214">
    <property type="entry name" value="SET_dom"/>
</dbReference>
<evidence type="ECO:0000259" key="2">
    <source>
        <dbReference type="PROSITE" id="PS50280"/>
    </source>
</evidence>
<keyword evidence="4" id="KW-1185">Reference proteome</keyword>